<keyword evidence="1" id="KW-0479">Metal-binding</keyword>
<reference evidence="7" key="1">
    <citation type="journal article" date="2023" name="Mol. Phylogenet. Evol.">
        <title>Genome-scale phylogeny and comparative genomics of the fungal order Sordariales.</title>
        <authorList>
            <person name="Hensen N."/>
            <person name="Bonometti L."/>
            <person name="Westerberg I."/>
            <person name="Brannstrom I.O."/>
            <person name="Guillou S."/>
            <person name="Cros-Aarteil S."/>
            <person name="Calhoun S."/>
            <person name="Haridas S."/>
            <person name="Kuo A."/>
            <person name="Mondo S."/>
            <person name="Pangilinan J."/>
            <person name="Riley R."/>
            <person name="LaButti K."/>
            <person name="Andreopoulos B."/>
            <person name="Lipzen A."/>
            <person name="Chen C."/>
            <person name="Yan M."/>
            <person name="Daum C."/>
            <person name="Ng V."/>
            <person name="Clum A."/>
            <person name="Steindorff A."/>
            <person name="Ohm R.A."/>
            <person name="Martin F."/>
            <person name="Silar P."/>
            <person name="Natvig D.O."/>
            <person name="Lalanne C."/>
            <person name="Gautier V."/>
            <person name="Ament-Velasquez S.L."/>
            <person name="Kruys A."/>
            <person name="Hutchinson M.I."/>
            <person name="Powell A.J."/>
            <person name="Barry K."/>
            <person name="Miller A.N."/>
            <person name="Grigoriev I.V."/>
            <person name="Debuchy R."/>
            <person name="Gladieux P."/>
            <person name="Hiltunen Thoren M."/>
            <person name="Johannesson H."/>
        </authorList>
    </citation>
    <scope>NUCLEOTIDE SEQUENCE</scope>
    <source>
        <strain evidence="7">CBS 103.79</strain>
    </source>
</reference>
<evidence type="ECO:0000256" key="4">
    <source>
        <dbReference type="ARBA" id="ARBA00023134"/>
    </source>
</evidence>
<keyword evidence="4" id="KW-0342">GTP-binding</keyword>
<accession>A0AAN6MGQ9</accession>
<organism evidence="7 8">
    <name type="scientific">Staphylotrichum tortipilum</name>
    <dbReference type="NCBI Taxonomy" id="2831512"/>
    <lineage>
        <taxon>Eukaryota</taxon>
        <taxon>Fungi</taxon>
        <taxon>Dikarya</taxon>
        <taxon>Ascomycota</taxon>
        <taxon>Pezizomycotina</taxon>
        <taxon>Sordariomycetes</taxon>
        <taxon>Sordariomycetidae</taxon>
        <taxon>Sordariales</taxon>
        <taxon>Chaetomiaceae</taxon>
        <taxon>Staphylotrichum</taxon>
    </lineage>
</organism>
<feature type="compositionally biased region" description="Basic and acidic residues" evidence="5">
    <location>
        <begin position="190"/>
        <end position="207"/>
    </location>
</feature>
<keyword evidence="8" id="KW-1185">Reference proteome</keyword>
<evidence type="ECO:0000313" key="8">
    <source>
        <dbReference type="Proteomes" id="UP001303889"/>
    </source>
</evidence>
<evidence type="ECO:0000256" key="1">
    <source>
        <dbReference type="ARBA" id="ARBA00022723"/>
    </source>
</evidence>
<sequence>MATPRALWRATISPFLPQTPTAYHLTRPLALQSCRFYNHPGRGNPDLSNASKPPSLPASTPPPPPKPQPLGVMSYLPPPSNDPQGRPVRGPAPVAADVEFATTTFTTKRPTLVFSASRFLSVPLNEHTPEICVIGRSNVGKSTLINALGGSTPADARHAHGAQARNKGLAITSRTAGSTQTMNAYGYGKPSKEQMDAARRLAREADQGRGAAAKRSRATRRNLPVTLPPSHRLTIVDMPGYGHGSRPEWGKDIEKYLQKRRMLQGAVFLVDAEAGLKDADRAALEILKTAGVRTAVVLTKAEKVVSQDGKDGGSRLDEVCMEVWQELRSIEQGSQSWVEGAEKGWEKEIWVTSAGDADASGQAGGVLGARWAIYRMAGLGDKAAGSASPTTRPARPAIVTFEDIERQVAADRRKSHRVRLRATF</sequence>
<dbReference type="GO" id="GO:0046872">
    <property type="term" value="F:metal ion binding"/>
    <property type="evidence" value="ECO:0007669"/>
    <property type="project" value="UniProtKB-KW"/>
</dbReference>
<dbReference type="AlphaFoldDB" id="A0AAN6MGQ9"/>
<feature type="domain" description="EngB-type G" evidence="6">
    <location>
        <begin position="127"/>
        <end position="355"/>
    </location>
</feature>
<feature type="region of interest" description="Disordered" evidence="5">
    <location>
        <begin position="172"/>
        <end position="239"/>
    </location>
</feature>
<dbReference type="GO" id="GO:0005525">
    <property type="term" value="F:GTP binding"/>
    <property type="evidence" value="ECO:0007669"/>
    <property type="project" value="UniProtKB-KW"/>
</dbReference>
<proteinExistence type="predicted"/>
<dbReference type="Proteomes" id="UP001303889">
    <property type="component" value="Unassembled WGS sequence"/>
</dbReference>
<dbReference type="PANTHER" id="PTHR46498:SF1">
    <property type="entry name" value="GTP-BINDING PROTEIN 8"/>
    <property type="match status" value="1"/>
</dbReference>
<dbReference type="Pfam" id="PF01926">
    <property type="entry name" value="MMR_HSR1"/>
    <property type="match status" value="1"/>
</dbReference>
<keyword evidence="7" id="KW-0378">Hydrolase</keyword>
<dbReference type="InterPro" id="IPR006073">
    <property type="entry name" value="GTP-bd"/>
</dbReference>
<feature type="compositionally biased region" description="Pro residues" evidence="5">
    <location>
        <begin position="54"/>
        <end position="68"/>
    </location>
</feature>
<dbReference type="EMBL" id="MU855731">
    <property type="protein sequence ID" value="KAK3899862.1"/>
    <property type="molecule type" value="Genomic_DNA"/>
</dbReference>
<protein>
    <submittedName>
        <fullName evidence="7">P-loop containing nucleoside triphosphate hydrolase protein</fullName>
    </submittedName>
</protein>
<dbReference type="InterPro" id="IPR052279">
    <property type="entry name" value="EngB_GTPase"/>
</dbReference>
<keyword evidence="2" id="KW-0547">Nucleotide-binding</keyword>
<evidence type="ECO:0000256" key="2">
    <source>
        <dbReference type="ARBA" id="ARBA00022741"/>
    </source>
</evidence>
<dbReference type="InterPro" id="IPR030393">
    <property type="entry name" value="G_ENGB_dom"/>
</dbReference>
<dbReference type="SUPFAM" id="SSF52540">
    <property type="entry name" value="P-loop containing nucleoside triphosphate hydrolases"/>
    <property type="match status" value="1"/>
</dbReference>
<keyword evidence="3" id="KW-0460">Magnesium</keyword>
<gene>
    <name evidence="7" type="ORF">C8A05DRAFT_46176</name>
</gene>
<dbReference type="GO" id="GO:0005739">
    <property type="term" value="C:mitochondrion"/>
    <property type="evidence" value="ECO:0007669"/>
    <property type="project" value="TreeGrafter"/>
</dbReference>
<feature type="region of interest" description="Disordered" evidence="5">
    <location>
        <begin position="40"/>
        <end position="92"/>
    </location>
</feature>
<evidence type="ECO:0000313" key="7">
    <source>
        <dbReference type="EMBL" id="KAK3899862.1"/>
    </source>
</evidence>
<evidence type="ECO:0000256" key="5">
    <source>
        <dbReference type="SAM" id="MobiDB-lite"/>
    </source>
</evidence>
<dbReference type="PANTHER" id="PTHR46498">
    <property type="entry name" value="GTP-BINDING PROTEIN 8"/>
    <property type="match status" value="1"/>
</dbReference>
<evidence type="ECO:0000256" key="3">
    <source>
        <dbReference type="ARBA" id="ARBA00022842"/>
    </source>
</evidence>
<name>A0AAN6MGQ9_9PEZI</name>
<feature type="compositionally biased region" description="Polar residues" evidence="5">
    <location>
        <begin position="172"/>
        <end position="183"/>
    </location>
</feature>
<dbReference type="Gene3D" id="3.40.50.300">
    <property type="entry name" value="P-loop containing nucleotide triphosphate hydrolases"/>
    <property type="match status" value="1"/>
</dbReference>
<dbReference type="InterPro" id="IPR027417">
    <property type="entry name" value="P-loop_NTPase"/>
</dbReference>
<dbReference type="GO" id="GO:0016787">
    <property type="term" value="F:hydrolase activity"/>
    <property type="evidence" value="ECO:0007669"/>
    <property type="project" value="UniProtKB-KW"/>
</dbReference>
<reference evidence="7" key="2">
    <citation type="submission" date="2023-05" db="EMBL/GenBank/DDBJ databases">
        <authorList>
            <consortium name="Lawrence Berkeley National Laboratory"/>
            <person name="Steindorff A."/>
            <person name="Hensen N."/>
            <person name="Bonometti L."/>
            <person name="Westerberg I."/>
            <person name="Brannstrom I.O."/>
            <person name="Guillou S."/>
            <person name="Cros-Aarteil S."/>
            <person name="Calhoun S."/>
            <person name="Haridas S."/>
            <person name="Kuo A."/>
            <person name="Mondo S."/>
            <person name="Pangilinan J."/>
            <person name="Riley R."/>
            <person name="Labutti K."/>
            <person name="Andreopoulos B."/>
            <person name="Lipzen A."/>
            <person name="Chen C."/>
            <person name="Yanf M."/>
            <person name="Daum C."/>
            <person name="Ng V."/>
            <person name="Clum A."/>
            <person name="Ohm R."/>
            <person name="Martin F."/>
            <person name="Silar P."/>
            <person name="Natvig D."/>
            <person name="Lalanne C."/>
            <person name="Gautier V."/>
            <person name="Ament-Velasquez S.L."/>
            <person name="Kruys A."/>
            <person name="Hutchinson M.I."/>
            <person name="Powell A.J."/>
            <person name="Barry K."/>
            <person name="Miller A.N."/>
            <person name="Grigoriev I.V."/>
            <person name="Debuchy R."/>
            <person name="Gladieux P."/>
            <person name="Thoren M.H."/>
            <person name="Johannesson H."/>
        </authorList>
    </citation>
    <scope>NUCLEOTIDE SEQUENCE</scope>
    <source>
        <strain evidence="7">CBS 103.79</strain>
    </source>
</reference>
<evidence type="ECO:0000259" key="6">
    <source>
        <dbReference type="PROSITE" id="PS51706"/>
    </source>
</evidence>
<dbReference type="PROSITE" id="PS51706">
    <property type="entry name" value="G_ENGB"/>
    <property type="match status" value="1"/>
</dbReference>
<comment type="caution">
    <text evidence="7">The sequence shown here is derived from an EMBL/GenBank/DDBJ whole genome shotgun (WGS) entry which is preliminary data.</text>
</comment>